<evidence type="ECO:0000259" key="3">
    <source>
        <dbReference type="Pfam" id="PF19838"/>
    </source>
</evidence>
<proteinExistence type="predicted"/>
<protein>
    <submittedName>
        <fullName evidence="4">LPS-assembly protein LptD</fullName>
    </submittedName>
</protein>
<evidence type="ECO:0000313" key="4">
    <source>
        <dbReference type="EMBL" id="MCP9763877.1"/>
    </source>
</evidence>
<evidence type="ECO:0000256" key="2">
    <source>
        <dbReference type="SAM" id="SignalP"/>
    </source>
</evidence>
<keyword evidence="2" id="KW-0732">Signal</keyword>
<feature type="chain" id="PRO_5042144295" evidence="2">
    <location>
        <begin position="21"/>
        <end position="1016"/>
    </location>
</feature>
<dbReference type="InterPro" id="IPR050218">
    <property type="entry name" value="LptD"/>
</dbReference>
<name>A0AAE3H2R3_9BACT</name>
<organism evidence="4 5">
    <name type="scientific">Lacihabitans soyangensis</name>
    <dbReference type="NCBI Taxonomy" id="869394"/>
    <lineage>
        <taxon>Bacteria</taxon>
        <taxon>Pseudomonadati</taxon>
        <taxon>Bacteroidota</taxon>
        <taxon>Cytophagia</taxon>
        <taxon>Cytophagales</taxon>
        <taxon>Leadbetterellaceae</taxon>
        <taxon>Lacihabitans</taxon>
    </lineage>
</organism>
<dbReference type="GO" id="GO:0009279">
    <property type="term" value="C:cell outer membrane"/>
    <property type="evidence" value="ECO:0007669"/>
    <property type="project" value="TreeGrafter"/>
</dbReference>
<dbReference type="GO" id="GO:1990351">
    <property type="term" value="C:transporter complex"/>
    <property type="evidence" value="ECO:0007669"/>
    <property type="project" value="TreeGrafter"/>
</dbReference>
<feature type="compositionally biased region" description="Low complexity" evidence="1">
    <location>
        <begin position="36"/>
        <end position="62"/>
    </location>
</feature>
<dbReference type="AlphaFoldDB" id="A0AAE3H2R3"/>
<evidence type="ECO:0000313" key="5">
    <source>
        <dbReference type="Proteomes" id="UP001204144"/>
    </source>
</evidence>
<dbReference type="Pfam" id="PF19838">
    <property type="entry name" value="LptD_2"/>
    <property type="match status" value="1"/>
</dbReference>
<feature type="region of interest" description="Disordered" evidence="1">
    <location>
        <begin position="29"/>
        <end position="70"/>
    </location>
</feature>
<dbReference type="Proteomes" id="UP001204144">
    <property type="component" value="Unassembled WGS sequence"/>
</dbReference>
<evidence type="ECO:0000256" key="1">
    <source>
        <dbReference type="SAM" id="MobiDB-lite"/>
    </source>
</evidence>
<dbReference type="EMBL" id="RJUF01000044">
    <property type="protein sequence ID" value="MCP9763877.1"/>
    <property type="molecule type" value="Genomic_DNA"/>
</dbReference>
<dbReference type="InterPro" id="IPR045659">
    <property type="entry name" value="LptD_2"/>
</dbReference>
<dbReference type="RefSeq" id="WP_255037640.1">
    <property type="nucleotide sequence ID" value="NZ_RJUF01000044.1"/>
</dbReference>
<sequence length="1016" mass="112996">MNLKVILLSICYFSALVVYAQRPSLPALGGGGGRTFGSPTTTTQSQFPRSTTTQNTSSRQPSKSIAKKNKPVRDSLSVVIPDSLKSLENQLETTVETFSADSTILDIETQRYHLYGNAQVVYGQIELKADYIMLDWGRSEVYAHGMPDTTKKTGPPVKGKPVFTDGGETFNSDTIRYNFKSKKALVSKIVTVQGDGFVQGQLVKKDAEDNMYLSKAKYTTCDLAEPHFHIAAKKIKLVNKKSLISGPFNFVLADIPLPIGLPFGFFPIPKKQEIGTSGFIMGSYGEQRRDNRGLFFKDFGYYHAFNEYLSSTLKGEIYTYGSFGVGLNTTYSKKYKYNGDFNIQFNHNVAYSSNGLDTTKSNQFNIRWSHSPRSLRSDRSFSSSMDIVSNGFNRNNRSSSDVQNLTKNNFGGTVNYMRNFGRFVTTNSSFRVDQSSNSFRSSLGYSFGIKQFNPFVPEKKQIGRWYESFRVGLDVSGGVAVTNSIQNRSTSYSDYNIAGIDNKPLSTSQQRRIEELRNILADPNVSTELKVIYQKELSKLESPVLTDWGQILKNNVINTSYTVPIVLPNFKIARYLNLTPSMSYRGDVYTKELKYTFVNPTTGTQTVTKSNGKLVNVGLNPAADSIKNEYAANGDLNVFLNPNSGGVVVVDTISRASFGQTYSFGTSLNTRMYGTFNFREKSKIQKIRHTIAPAINVNYTPSSEGQYASKVQVRSDDVYRFLPRFLNGGGSTGSASGNIGFSLNNQLEAKIKNNSDTSDNVLETISLLDNLNFSGGYNLLAKKELGEYALSNISVGTSTSLFKNLINLNANGSFDPYAYEPDKLVTSNLAGARIPVFKWNYKPEAGVVKANYLSTFNFSMNTNLSPKTFKRGQETKPVTAGKTDPAKEAMTKIVQANPMEYVDFSVPWSLGISYAFNYNKQGLSEARITQSISINGDFSLTPKFKFTYNSGWDFEFKQVTLTNLGIVRELHCWSMSMNWTPISGSNIRGGGFFFTLQPKSSLLKDLKLTKRRAGNF</sequence>
<feature type="signal peptide" evidence="2">
    <location>
        <begin position="1"/>
        <end position="20"/>
    </location>
</feature>
<accession>A0AAE3H2R3</accession>
<keyword evidence="5" id="KW-1185">Reference proteome</keyword>
<dbReference type="PANTHER" id="PTHR30189:SF1">
    <property type="entry name" value="LPS-ASSEMBLY PROTEIN LPTD"/>
    <property type="match status" value="1"/>
</dbReference>
<comment type="caution">
    <text evidence="4">The sequence shown here is derived from an EMBL/GenBank/DDBJ whole genome shotgun (WGS) entry which is preliminary data.</text>
</comment>
<reference evidence="4 5" key="1">
    <citation type="submission" date="2018-11" db="EMBL/GenBank/DDBJ databases">
        <title>Novel bacteria species description.</title>
        <authorList>
            <person name="Han J.-H."/>
        </authorList>
    </citation>
    <scope>NUCLEOTIDE SEQUENCE [LARGE SCALE GENOMIC DNA]</scope>
    <source>
        <strain evidence="4 5">KCTC23259</strain>
    </source>
</reference>
<feature type="domain" description="LPS-assembly protein LptD central" evidence="3">
    <location>
        <begin position="244"/>
        <end position="817"/>
    </location>
</feature>
<dbReference type="PANTHER" id="PTHR30189">
    <property type="entry name" value="LPS-ASSEMBLY PROTEIN"/>
    <property type="match status" value="1"/>
</dbReference>
<gene>
    <name evidence="4" type="ORF">EGI31_13020</name>
</gene>